<dbReference type="Proteomes" id="UP000887159">
    <property type="component" value="Unassembled WGS sequence"/>
</dbReference>
<proteinExistence type="predicted"/>
<accession>A0A8X6RWS0</accession>
<evidence type="ECO:0000313" key="1">
    <source>
        <dbReference type="EMBL" id="GFY00330.1"/>
    </source>
</evidence>
<evidence type="ECO:0000313" key="2">
    <source>
        <dbReference type="Proteomes" id="UP000887159"/>
    </source>
</evidence>
<comment type="caution">
    <text evidence="1">The sequence shown here is derived from an EMBL/GenBank/DDBJ whole genome shotgun (WGS) entry which is preliminary data.</text>
</comment>
<dbReference type="AlphaFoldDB" id="A0A8X6RWS0"/>
<sequence length="137" mass="16009">MGILITNGFLRFRSNYWVNIVQSNACRIRSRCGQETMGPSHDFGEGIRDSHLCQTLNSHLRWLKIWDIPAKLRKLCIREQAIRLQTVCIFVLLHSLLKPLRDTAIYTGLNKLRYNRVFVSNLQMNECRNKTFGGYVH</sequence>
<gene>
    <name evidence="1" type="ORF">TNCV_4711321</name>
</gene>
<keyword evidence="2" id="KW-1185">Reference proteome</keyword>
<reference evidence="1" key="1">
    <citation type="submission" date="2020-08" db="EMBL/GenBank/DDBJ databases">
        <title>Multicomponent nature underlies the extraordinary mechanical properties of spider dragline silk.</title>
        <authorList>
            <person name="Kono N."/>
            <person name="Nakamura H."/>
            <person name="Mori M."/>
            <person name="Yoshida Y."/>
            <person name="Ohtoshi R."/>
            <person name="Malay A.D."/>
            <person name="Moran D.A.P."/>
            <person name="Tomita M."/>
            <person name="Numata K."/>
            <person name="Arakawa K."/>
        </authorList>
    </citation>
    <scope>NUCLEOTIDE SEQUENCE</scope>
</reference>
<dbReference type="EMBL" id="BMAU01021219">
    <property type="protein sequence ID" value="GFY00330.1"/>
    <property type="molecule type" value="Genomic_DNA"/>
</dbReference>
<organism evidence="1 2">
    <name type="scientific">Trichonephila clavipes</name>
    <name type="common">Golden silk orbweaver</name>
    <name type="synonym">Nephila clavipes</name>
    <dbReference type="NCBI Taxonomy" id="2585209"/>
    <lineage>
        <taxon>Eukaryota</taxon>
        <taxon>Metazoa</taxon>
        <taxon>Ecdysozoa</taxon>
        <taxon>Arthropoda</taxon>
        <taxon>Chelicerata</taxon>
        <taxon>Arachnida</taxon>
        <taxon>Araneae</taxon>
        <taxon>Araneomorphae</taxon>
        <taxon>Entelegynae</taxon>
        <taxon>Araneoidea</taxon>
        <taxon>Nephilidae</taxon>
        <taxon>Trichonephila</taxon>
    </lineage>
</organism>
<name>A0A8X6RWS0_TRICX</name>
<protein>
    <submittedName>
        <fullName evidence="1">Uncharacterized protein</fullName>
    </submittedName>
</protein>